<dbReference type="GO" id="GO:0022857">
    <property type="term" value="F:transmembrane transporter activity"/>
    <property type="evidence" value="ECO:0007669"/>
    <property type="project" value="InterPro"/>
</dbReference>
<dbReference type="InterPro" id="IPR001958">
    <property type="entry name" value="Tet-R_TetA/multi-R_MdtG-like"/>
</dbReference>
<comment type="caution">
    <text evidence="8">The sequence shown here is derived from an EMBL/GenBank/DDBJ whole genome shotgun (WGS) entry which is preliminary data.</text>
</comment>
<dbReference type="EMBL" id="JADJOT010000008">
    <property type="protein sequence ID" value="MBK7954285.1"/>
    <property type="molecule type" value="Genomic_DNA"/>
</dbReference>
<keyword evidence="5 6" id="KW-0472">Membrane</keyword>
<evidence type="ECO:0000259" key="7">
    <source>
        <dbReference type="PROSITE" id="PS50850"/>
    </source>
</evidence>
<feature type="transmembrane region" description="Helical" evidence="6">
    <location>
        <begin position="612"/>
        <end position="634"/>
    </location>
</feature>
<proteinExistence type="predicted"/>
<dbReference type="AlphaFoldDB" id="A0A935T785"/>
<evidence type="ECO:0000256" key="1">
    <source>
        <dbReference type="ARBA" id="ARBA00004651"/>
    </source>
</evidence>
<reference evidence="8 9" key="1">
    <citation type="submission" date="2020-10" db="EMBL/GenBank/DDBJ databases">
        <title>Connecting structure to function with the recovery of over 1000 high-quality activated sludge metagenome-assembled genomes encoding full-length rRNA genes using long-read sequencing.</title>
        <authorList>
            <person name="Singleton C.M."/>
            <person name="Petriglieri F."/>
            <person name="Kristensen J.M."/>
            <person name="Kirkegaard R.H."/>
            <person name="Michaelsen T.Y."/>
            <person name="Andersen M.H."/>
            <person name="Karst S.M."/>
            <person name="Dueholm M.S."/>
            <person name="Nielsen P.H."/>
            <person name="Albertsen M."/>
        </authorList>
    </citation>
    <scope>NUCLEOTIDE SEQUENCE [LARGE SCALE GENOMIC DNA]</scope>
    <source>
        <strain evidence="8">Fred_18-Q3-R57-64_BAT3C.720</strain>
    </source>
</reference>
<dbReference type="Gene3D" id="1.20.1250.20">
    <property type="entry name" value="MFS general substrate transporter like domains"/>
    <property type="match status" value="1"/>
</dbReference>
<evidence type="ECO:0000313" key="8">
    <source>
        <dbReference type="EMBL" id="MBK7954285.1"/>
    </source>
</evidence>
<feature type="transmembrane region" description="Helical" evidence="6">
    <location>
        <begin position="215"/>
        <end position="235"/>
    </location>
</feature>
<evidence type="ECO:0000256" key="6">
    <source>
        <dbReference type="SAM" id="Phobius"/>
    </source>
</evidence>
<feature type="transmembrane region" description="Helical" evidence="6">
    <location>
        <begin position="469"/>
        <end position="489"/>
    </location>
</feature>
<dbReference type="Proteomes" id="UP000706151">
    <property type="component" value="Unassembled WGS sequence"/>
</dbReference>
<dbReference type="PANTHER" id="PTHR43124">
    <property type="entry name" value="PURINE EFFLUX PUMP PBUE"/>
    <property type="match status" value="1"/>
</dbReference>
<feature type="transmembrane region" description="Helical" evidence="6">
    <location>
        <begin position="704"/>
        <end position="725"/>
    </location>
</feature>
<protein>
    <submittedName>
        <fullName evidence="8">MFS transporter</fullName>
    </submittedName>
</protein>
<keyword evidence="2" id="KW-1003">Cell membrane</keyword>
<feature type="transmembrane region" description="Helical" evidence="6">
    <location>
        <begin position="184"/>
        <end position="203"/>
    </location>
</feature>
<gene>
    <name evidence="8" type="ORF">IPK02_10160</name>
</gene>
<feature type="transmembrane region" description="Helical" evidence="6">
    <location>
        <begin position="364"/>
        <end position="385"/>
    </location>
</feature>
<feature type="transmembrane region" description="Helical" evidence="6">
    <location>
        <begin position="406"/>
        <end position="424"/>
    </location>
</feature>
<dbReference type="PROSITE" id="PS50850">
    <property type="entry name" value="MFS"/>
    <property type="match status" value="1"/>
</dbReference>
<accession>A0A935T785</accession>
<dbReference type="InterPro" id="IPR036259">
    <property type="entry name" value="MFS_trans_sf"/>
</dbReference>
<comment type="subcellular location">
    <subcellularLocation>
        <location evidence="1">Cell membrane</location>
        <topology evidence="1">Multi-pass membrane protein</topology>
    </subcellularLocation>
</comment>
<feature type="transmembrane region" description="Helical" evidence="6">
    <location>
        <begin position="679"/>
        <end position="698"/>
    </location>
</feature>
<dbReference type="Pfam" id="PF07690">
    <property type="entry name" value="MFS_1"/>
    <property type="match status" value="1"/>
</dbReference>
<dbReference type="InterPro" id="IPR020846">
    <property type="entry name" value="MFS_dom"/>
</dbReference>
<feature type="domain" description="Major facilitator superfamily (MFS) profile" evidence="7">
    <location>
        <begin position="398"/>
        <end position="794"/>
    </location>
</feature>
<feature type="transmembrane region" description="Helical" evidence="6">
    <location>
        <begin position="746"/>
        <end position="766"/>
    </location>
</feature>
<evidence type="ECO:0000256" key="3">
    <source>
        <dbReference type="ARBA" id="ARBA00022692"/>
    </source>
</evidence>
<feature type="transmembrane region" description="Helical" evidence="6">
    <location>
        <begin position="772"/>
        <end position="791"/>
    </location>
</feature>
<dbReference type="InterPro" id="IPR050189">
    <property type="entry name" value="MFS_Efflux_Transporters"/>
</dbReference>
<sequence length="799" mass="84984">MREQALIASSRAVVRTALFIAGALLAALLLNGALSILTLDRIHTRSLLSSYTVVGDYHVEKIRRSLKFGKSLDSFSGLDRLLAAIMRENPDIAGLAIYSRGRELLLGLGAEIRLPGEVAWHPQTVAARPVVSESGDFHLLGFPIVGAERESADSDRQGFLVLAVPKALARDKVDAALVRLAKTGVLTGILSVGVLLPALFFLVGKRHGQARKRRILLTTSLVFLGSQLAFSAYGISHFEDSYLDDVREESRSFGQLLQADVDRLLDLGVPIDRLVKIETLLNDILTNTPELSAIAIVDNGKQTLYRLQTRKVDAQLDAGEQAAVSPRYQVDLPLQRGGQTVGAIHLDIDKAVIDKIRFDLAVDLITVALVSLLVGFELVFFLVALDTTSTPGVAAHAVPAAVRTGAFLYAFAMALSMSFLPLYASQLAPLAGLPGALSMALPLSAEMLLVALGLVLGGHWLERRDWLSLFLYGVVVTAIGVGLCSLAQTTLQLVGCRALVGLGYGLVVVSTQTVVIRLSATGNRSSAISGLEAGYYAGFISSTAIGGMLADKIGFRGVFVFGALQMLVALAFAFAFLRKISSDRPVPQSAALSDGASAANVRLLSLLADREFLGTLLLSAIPAALCLAGFLYFASPLFLTEAGVSQSNIARLMMPYGLCMIYLAPLLGKWVDAVGDKRIPVLLGGVLGGTALLIFHFFHSPLAFVAILILFSVSGGLSYGARLTLVSESSGARRVGVSRALGVFSSLERVGNILGPMLVGSLLVVFSVTAAIGFIGLVFLLCNLLLFFLCLSRRHSLRA</sequence>
<evidence type="ECO:0000256" key="5">
    <source>
        <dbReference type="ARBA" id="ARBA00023136"/>
    </source>
</evidence>
<organism evidence="8 9">
    <name type="scientific">Candidatus Accumulibacter affinis</name>
    <dbReference type="NCBI Taxonomy" id="2954384"/>
    <lineage>
        <taxon>Bacteria</taxon>
        <taxon>Pseudomonadati</taxon>
        <taxon>Pseudomonadota</taxon>
        <taxon>Betaproteobacteria</taxon>
        <taxon>Candidatus Accumulibacter</taxon>
    </lineage>
</organism>
<feature type="transmembrane region" description="Helical" evidence="6">
    <location>
        <begin position="436"/>
        <end position="457"/>
    </location>
</feature>
<name>A0A935T785_9PROT</name>
<keyword evidence="3 6" id="KW-0812">Transmembrane</keyword>
<dbReference type="GO" id="GO:0005886">
    <property type="term" value="C:plasma membrane"/>
    <property type="evidence" value="ECO:0007669"/>
    <property type="project" value="UniProtKB-SubCell"/>
</dbReference>
<dbReference type="PANTHER" id="PTHR43124:SF3">
    <property type="entry name" value="CHLORAMPHENICOL EFFLUX PUMP RV0191"/>
    <property type="match status" value="1"/>
</dbReference>
<feature type="transmembrane region" description="Helical" evidence="6">
    <location>
        <begin position="556"/>
        <end position="577"/>
    </location>
</feature>
<evidence type="ECO:0000256" key="4">
    <source>
        <dbReference type="ARBA" id="ARBA00022989"/>
    </source>
</evidence>
<dbReference type="PRINTS" id="PR01035">
    <property type="entry name" value="TCRTETA"/>
</dbReference>
<evidence type="ECO:0000313" key="9">
    <source>
        <dbReference type="Proteomes" id="UP000706151"/>
    </source>
</evidence>
<feature type="transmembrane region" description="Helical" evidence="6">
    <location>
        <begin position="649"/>
        <end position="667"/>
    </location>
</feature>
<dbReference type="InterPro" id="IPR011701">
    <property type="entry name" value="MFS"/>
</dbReference>
<feature type="transmembrane region" description="Helical" evidence="6">
    <location>
        <begin position="533"/>
        <end position="550"/>
    </location>
</feature>
<feature type="transmembrane region" description="Helical" evidence="6">
    <location>
        <begin position="501"/>
        <end position="521"/>
    </location>
</feature>
<keyword evidence="4 6" id="KW-1133">Transmembrane helix</keyword>
<evidence type="ECO:0000256" key="2">
    <source>
        <dbReference type="ARBA" id="ARBA00022475"/>
    </source>
</evidence>
<dbReference type="SUPFAM" id="SSF103473">
    <property type="entry name" value="MFS general substrate transporter"/>
    <property type="match status" value="1"/>
</dbReference>